<keyword evidence="1" id="KW-0560">Oxidoreductase</keyword>
<accession>A0A5N6NJS5</accession>
<dbReference type="FunFam" id="3.60.130.10:FF:000006">
    <property type="entry name" value="Clavaminate synthase-like protein At3g21360"/>
    <property type="match status" value="1"/>
</dbReference>
<reference evidence="3 4" key="1">
    <citation type="submission" date="2019-05" db="EMBL/GenBank/DDBJ databases">
        <title>Mikania micrantha, genome provides insights into the molecular mechanism of rapid growth.</title>
        <authorList>
            <person name="Liu B."/>
        </authorList>
    </citation>
    <scope>NUCLEOTIDE SEQUENCE [LARGE SCALE GENOMIC DNA]</scope>
    <source>
        <strain evidence="3">NLD-2019</strain>
        <tissue evidence="3">Leaf</tissue>
    </source>
</reference>
<dbReference type="AlphaFoldDB" id="A0A5N6NJS5"/>
<dbReference type="GO" id="GO:0016491">
    <property type="term" value="F:oxidoreductase activity"/>
    <property type="evidence" value="ECO:0007669"/>
    <property type="project" value="UniProtKB-KW"/>
</dbReference>
<organism evidence="3 4">
    <name type="scientific">Mikania micrantha</name>
    <name type="common">bitter vine</name>
    <dbReference type="NCBI Taxonomy" id="192012"/>
    <lineage>
        <taxon>Eukaryota</taxon>
        <taxon>Viridiplantae</taxon>
        <taxon>Streptophyta</taxon>
        <taxon>Embryophyta</taxon>
        <taxon>Tracheophyta</taxon>
        <taxon>Spermatophyta</taxon>
        <taxon>Magnoliopsida</taxon>
        <taxon>eudicotyledons</taxon>
        <taxon>Gunneridae</taxon>
        <taxon>Pentapetalae</taxon>
        <taxon>asterids</taxon>
        <taxon>campanulids</taxon>
        <taxon>Asterales</taxon>
        <taxon>Asteraceae</taxon>
        <taxon>Asteroideae</taxon>
        <taxon>Heliantheae alliance</taxon>
        <taxon>Eupatorieae</taxon>
        <taxon>Mikania</taxon>
    </lineage>
</organism>
<dbReference type="PANTHER" id="PTHR10696:SF43">
    <property type="entry name" value="TAUD_TFDA-LIKE DOMAIN-CONTAINING PROTEIN-RELATED"/>
    <property type="match status" value="1"/>
</dbReference>
<feature type="domain" description="TauD/TfdA-like" evidence="2">
    <location>
        <begin position="37"/>
        <end position="326"/>
    </location>
</feature>
<protein>
    <recommendedName>
        <fullName evidence="2">TauD/TfdA-like domain-containing protein</fullName>
    </recommendedName>
</protein>
<proteinExistence type="predicted"/>
<dbReference type="Pfam" id="PF02668">
    <property type="entry name" value="TauD"/>
    <property type="match status" value="1"/>
</dbReference>
<dbReference type="Proteomes" id="UP000326396">
    <property type="component" value="Linkage Group LG19"/>
</dbReference>
<dbReference type="Gene3D" id="3.60.130.10">
    <property type="entry name" value="Clavaminate synthase-like"/>
    <property type="match status" value="1"/>
</dbReference>
<dbReference type="SUPFAM" id="SSF51197">
    <property type="entry name" value="Clavaminate synthase-like"/>
    <property type="match status" value="1"/>
</dbReference>
<dbReference type="InterPro" id="IPR003819">
    <property type="entry name" value="TauD/TfdA-like"/>
</dbReference>
<name>A0A5N6NJS5_9ASTR</name>
<gene>
    <name evidence="3" type="ORF">E3N88_21395</name>
</gene>
<dbReference type="InterPro" id="IPR050411">
    <property type="entry name" value="AlphaKG_dependent_hydroxylases"/>
</dbReference>
<dbReference type="EMBL" id="SZYD01000011">
    <property type="protein sequence ID" value="KAD4889322.1"/>
    <property type="molecule type" value="Genomic_DNA"/>
</dbReference>
<evidence type="ECO:0000259" key="2">
    <source>
        <dbReference type="Pfam" id="PF02668"/>
    </source>
</evidence>
<sequence length="386" mass="43350">MATSSRYFQTVELPEQKSYPEGVLFPAVLSPTTDTNTDTNVSVTVFEEAIKTEKPWLESLLQKSGVIIFRGFPVNSPSDFNCIIEAFGFPEFSYLGGRAPRTHIIGRVYTANESPLDKRIPFHHELAYNLDFPSKLFFYCEEAPEKGGETPVVLSHVVYEKMKERHPEVVAKLEEHGLNYITITGDKDDASAIGGTGWKSAYMTDDMNIAQERAAKLGSRLEWNGNAVKIIAGPRQVIKLDKGNQRRIWFINHGFGAVKSNIDEHDTYFELGNGDPVPNDAIKDCLSIMEEECVAIPWKKGDIMLVNNLMSLHSRMPLLKPPRRILASLCKVVECTGFRNLAKVWRTCVRRRRGMRNVVDENIGEKLFDEDGDDGKVYVVVKGCGG</sequence>
<dbReference type="InterPro" id="IPR042098">
    <property type="entry name" value="TauD-like_sf"/>
</dbReference>
<dbReference type="PANTHER" id="PTHR10696">
    <property type="entry name" value="GAMMA-BUTYROBETAINE HYDROXYLASE-RELATED"/>
    <property type="match status" value="1"/>
</dbReference>
<dbReference type="OrthoDB" id="408743at2759"/>
<keyword evidence="4" id="KW-1185">Reference proteome</keyword>
<evidence type="ECO:0000313" key="3">
    <source>
        <dbReference type="EMBL" id="KAD4889322.1"/>
    </source>
</evidence>
<evidence type="ECO:0000256" key="1">
    <source>
        <dbReference type="ARBA" id="ARBA00023002"/>
    </source>
</evidence>
<evidence type="ECO:0000313" key="4">
    <source>
        <dbReference type="Proteomes" id="UP000326396"/>
    </source>
</evidence>
<comment type="caution">
    <text evidence="3">The sequence shown here is derived from an EMBL/GenBank/DDBJ whole genome shotgun (WGS) entry which is preliminary data.</text>
</comment>